<protein>
    <submittedName>
        <fullName evidence="1">Uncharacterized protein</fullName>
    </submittedName>
</protein>
<dbReference type="KEGG" id="nin:NADRNF5_1659"/>
<dbReference type="EMBL" id="CP011070">
    <property type="protein sequence ID" value="AJW71339.1"/>
    <property type="molecule type" value="Genomic_DNA"/>
</dbReference>
<proteinExistence type="predicted"/>
<keyword evidence="2" id="KW-1185">Reference proteome</keyword>
<reference evidence="1 2" key="2">
    <citation type="journal article" date="2016" name="ISME J.">
        <title>Physiological and genomic characterization of two novel marine thaumarchaeal strains indicates niche differentiation.</title>
        <authorList>
            <person name="Bayer B."/>
            <person name="Vojvoda J."/>
            <person name="Offre P."/>
            <person name="Alves R.J."/>
            <person name="Elisabeth N.H."/>
            <person name="Garcia J.A."/>
            <person name="Volland J.M."/>
            <person name="Srivastava A."/>
            <person name="Schleper C."/>
            <person name="Herndl G.J."/>
        </authorList>
    </citation>
    <scope>NUCLEOTIDE SEQUENCE [LARGE SCALE GENOMIC DNA]</scope>
    <source>
        <strain evidence="1 2">NF5</strain>
    </source>
</reference>
<accession>A0A0D5C3H8</accession>
<organism evidence="1 2">
    <name type="scientific">Nitrosopumilus adriaticus</name>
    <dbReference type="NCBI Taxonomy" id="1580092"/>
    <lineage>
        <taxon>Archaea</taxon>
        <taxon>Nitrososphaerota</taxon>
        <taxon>Nitrososphaeria</taxon>
        <taxon>Nitrosopumilales</taxon>
        <taxon>Nitrosopumilaceae</taxon>
        <taxon>Nitrosopumilus</taxon>
    </lineage>
</organism>
<dbReference type="InterPro" id="IPR005358">
    <property type="entry name" value="Puta_zinc/iron-chelating_dom"/>
</dbReference>
<reference evidence="2" key="1">
    <citation type="submission" date="2015-03" db="EMBL/GenBank/DDBJ databases">
        <title>Characterization of two novel Thaumarchaeota isolated from the Northern Adriatic Sea.</title>
        <authorList>
            <person name="Bayer B."/>
            <person name="Vojvoda J."/>
            <person name="Offre P."/>
            <person name="Srivastava A."/>
            <person name="Elisabeth N."/>
            <person name="Garcia J.A.L."/>
            <person name="Schleper C."/>
            <person name="Herndl G.J."/>
        </authorList>
    </citation>
    <scope>NUCLEOTIDE SEQUENCE [LARGE SCALE GENOMIC DNA]</scope>
    <source>
        <strain evidence="2">NF5</strain>
    </source>
</reference>
<dbReference type="STRING" id="1580092.NADRNF5_1659"/>
<dbReference type="PANTHER" id="PTHR35866:SF2">
    <property type="entry name" value="YKGJ FAMILY CYSTEINE CLUSTER PROTEIN"/>
    <property type="match status" value="1"/>
</dbReference>
<evidence type="ECO:0000313" key="1">
    <source>
        <dbReference type="EMBL" id="AJW71339.1"/>
    </source>
</evidence>
<evidence type="ECO:0000313" key="2">
    <source>
        <dbReference type="Proteomes" id="UP000032408"/>
    </source>
</evidence>
<dbReference type="PANTHER" id="PTHR35866">
    <property type="entry name" value="PUTATIVE-RELATED"/>
    <property type="match status" value="1"/>
</dbReference>
<name>A0A0D5C3H8_9ARCH</name>
<dbReference type="Pfam" id="PF03692">
    <property type="entry name" value="CxxCxxCC"/>
    <property type="match status" value="1"/>
</dbReference>
<dbReference type="AlphaFoldDB" id="A0A0D5C3H8"/>
<gene>
    <name evidence="1" type="ORF">NADRNF5_1659</name>
</gene>
<dbReference type="HOGENOM" id="CLU_1444715_0_0_2"/>
<sequence>MTLRKRFYPIQLKKYVEFKCIEECSQCCIEREYYPSKEFGKIGVLILPEEKEKIENISKLNKTQVKILPRIGVSAEKNSSPTKILAYQMMGIEKNGNTCPFLDTSSGNKSPHGGFPCKIYEDRPLACRAYPLIESKPITLDEKCKFCKEHGNADNNLNSEMEALLKIKESMDTDSPVIWRFATEIGEDEDQAILKSGWILEE</sequence>
<dbReference type="Proteomes" id="UP000032408">
    <property type="component" value="Chromosome"/>
</dbReference>